<accession>A0A5B8V6H8</accession>
<gene>
    <name evidence="9" type="ORF">FRZ67_07125</name>
</gene>
<feature type="transmembrane region" description="Helical" evidence="6">
    <location>
        <begin position="61"/>
        <end position="84"/>
    </location>
</feature>
<dbReference type="InterPro" id="IPR004477">
    <property type="entry name" value="ComEC_N"/>
</dbReference>
<protein>
    <submittedName>
        <fullName evidence="9">ComEC/Rec2 family competence protein</fullName>
    </submittedName>
</protein>
<reference evidence="9 10" key="1">
    <citation type="journal article" date="2016" name="Int. J. Syst. Evol. Microbiol.">
        <title>Panacibacter ginsenosidivorans gen. nov., sp. nov., with ginsenoside converting activity isolated from soil of a ginseng field.</title>
        <authorList>
            <person name="Siddiqi M.Z."/>
            <person name="Muhammad Shafi S."/>
            <person name="Choi K.D."/>
            <person name="Im W.T."/>
        </authorList>
    </citation>
    <scope>NUCLEOTIDE SEQUENCE [LARGE SCALE GENOMIC DNA]</scope>
    <source>
        <strain evidence="9 10">Gsoil1550</strain>
    </source>
</reference>
<comment type="subcellular location">
    <subcellularLocation>
        <location evidence="1">Cell membrane</location>
        <topology evidence="1">Multi-pass membrane protein</topology>
    </subcellularLocation>
</comment>
<dbReference type="InterPro" id="IPR052159">
    <property type="entry name" value="Competence_DNA_uptake"/>
</dbReference>
<keyword evidence="2" id="KW-1003">Cell membrane</keyword>
<proteinExistence type="predicted"/>
<evidence type="ECO:0000256" key="5">
    <source>
        <dbReference type="ARBA" id="ARBA00023136"/>
    </source>
</evidence>
<evidence type="ECO:0000313" key="9">
    <source>
        <dbReference type="EMBL" id="QEC67070.1"/>
    </source>
</evidence>
<feature type="transmembrane region" description="Helical" evidence="6">
    <location>
        <begin position="490"/>
        <end position="509"/>
    </location>
</feature>
<organism evidence="9 10">
    <name type="scientific">Panacibacter ginsenosidivorans</name>
    <dbReference type="NCBI Taxonomy" id="1813871"/>
    <lineage>
        <taxon>Bacteria</taxon>
        <taxon>Pseudomonadati</taxon>
        <taxon>Bacteroidota</taxon>
        <taxon>Chitinophagia</taxon>
        <taxon>Chitinophagales</taxon>
        <taxon>Chitinophagaceae</taxon>
        <taxon>Panacibacter</taxon>
    </lineage>
</organism>
<dbReference type="Pfam" id="PF03772">
    <property type="entry name" value="Competence"/>
    <property type="match status" value="1"/>
</dbReference>
<dbReference type="InterPro" id="IPR025405">
    <property type="entry name" value="DUF4131"/>
</dbReference>
<feature type="transmembrane region" description="Helical" evidence="6">
    <location>
        <begin position="262"/>
        <end position="284"/>
    </location>
</feature>
<feature type="transmembrane region" description="Helical" evidence="6">
    <location>
        <begin position="319"/>
        <end position="335"/>
    </location>
</feature>
<keyword evidence="10" id="KW-1185">Reference proteome</keyword>
<evidence type="ECO:0000313" key="10">
    <source>
        <dbReference type="Proteomes" id="UP000321533"/>
    </source>
</evidence>
<feature type="transmembrane region" description="Helical" evidence="6">
    <location>
        <begin position="516"/>
        <end position="535"/>
    </location>
</feature>
<feature type="transmembrane region" description="Helical" evidence="6">
    <location>
        <begin position="398"/>
        <end position="418"/>
    </location>
</feature>
<feature type="domain" description="ComEC/Rec2-related protein" evidence="7">
    <location>
        <begin position="242"/>
        <end position="511"/>
    </location>
</feature>
<evidence type="ECO:0000256" key="6">
    <source>
        <dbReference type="SAM" id="Phobius"/>
    </source>
</evidence>
<name>A0A5B8V6H8_9BACT</name>
<dbReference type="RefSeq" id="WP_147188875.1">
    <property type="nucleotide sequence ID" value="NZ_CP042435.1"/>
</dbReference>
<evidence type="ECO:0000256" key="4">
    <source>
        <dbReference type="ARBA" id="ARBA00022989"/>
    </source>
</evidence>
<evidence type="ECO:0000256" key="3">
    <source>
        <dbReference type="ARBA" id="ARBA00022692"/>
    </source>
</evidence>
<evidence type="ECO:0000259" key="7">
    <source>
        <dbReference type="Pfam" id="PF03772"/>
    </source>
</evidence>
<feature type="transmembrane region" description="Helical" evidence="6">
    <location>
        <begin position="448"/>
        <end position="470"/>
    </location>
</feature>
<dbReference type="EMBL" id="CP042435">
    <property type="protein sequence ID" value="QEC67070.1"/>
    <property type="molecule type" value="Genomic_DNA"/>
</dbReference>
<feature type="transmembrane region" description="Helical" evidence="6">
    <location>
        <begin position="424"/>
        <end position="441"/>
    </location>
</feature>
<feature type="transmembrane region" description="Helical" evidence="6">
    <location>
        <begin position="36"/>
        <end position="54"/>
    </location>
</feature>
<dbReference type="PANTHER" id="PTHR30619:SF1">
    <property type="entry name" value="RECOMBINATION PROTEIN 2"/>
    <property type="match status" value="1"/>
</dbReference>
<keyword evidence="4 6" id="KW-1133">Transmembrane helix</keyword>
<keyword evidence="3 6" id="KW-0812">Transmembrane</keyword>
<dbReference type="Pfam" id="PF13567">
    <property type="entry name" value="DUF4131"/>
    <property type="match status" value="1"/>
</dbReference>
<dbReference type="OrthoDB" id="9761531at2"/>
<evidence type="ECO:0000256" key="2">
    <source>
        <dbReference type="ARBA" id="ARBA00022475"/>
    </source>
</evidence>
<dbReference type="NCBIfam" id="TIGR00360">
    <property type="entry name" value="ComEC_N-term"/>
    <property type="match status" value="1"/>
</dbReference>
<dbReference type="GO" id="GO:0005886">
    <property type="term" value="C:plasma membrane"/>
    <property type="evidence" value="ECO:0007669"/>
    <property type="project" value="UniProtKB-SubCell"/>
</dbReference>
<sequence>MTPNLVGYKKFPFTRLLFSLITGILIEWYLQIYLKTILFVFIFACALLLFYTFLSLSQRFILRWLHGLAILILVMTFGATIMYVKDIRHQPDWYNNNYTSTSPVLVTIEEPLVVKTNSYKALATVNAVYNNGRWQQTNGKILVYLKKEEIHPQIDYGTQIVIQKPLQEITNSGNPGGFDYKRYCLFHDITAQVFLKENEYAVLPTKNINWLDKTLFTLRDVTINALQQNIPDEKEQGVAEALLIGYREDLDKDLVQAYSNTGVVHIIAISGLHLGMIYAAMVWIFSFFKQNRTSRIFKAIIILFVLWTFTLIAGAVPSIMRSAVMFTFIVIGDLLSKRSNMYNALAASAFCMLVYDPFTLWDVGFLLSYAAVISIITFQKPIYNWLYYQNKLLDKVWGLASVTLSAQILTIPIVIFYFHQFPNFFLITNFIAVPLSGFILCGEVILLALSFITSLANLIGTLVDYMIYWLNSFIENINTLPIAVWNNLQLSVFQTWMLFGIFICVCIWLMLKSSKAFITSIAFACMFFISLSFNYTERNQQEKLIVYNVPKQCAIDVIQGNHYSFTGDSILLQDGFLRNFHLKPARVLYRTEPATTNALKENQVTNMDGKKILLLTQSMPRQKYQTKIPVDILIIAHNPRIYINQLQQAFDCKLIVFDSSNPLWKIQLWKKDCDSLHLRFHSTPDDGAFVMDL</sequence>
<feature type="transmembrane region" description="Helical" evidence="6">
    <location>
        <begin position="296"/>
        <end position="313"/>
    </location>
</feature>
<feature type="transmembrane region" description="Helical" evidence="6">
    <location>
        <begin position="12"/>
        <end position="30"/>
    </location>
</feature>
<dbReference type="AlphaFoldDB" id="A0A5B8V6H8"/>
<dbReference type="PANTHER" id="PTHR30619">
    <property type="entry name" value="DNA INTERNALIZATION/COMPETENCE PROTEIN COMEC/REC2"/>
    <property type="match status" value="1"/>
</dbReference>
<keyword evidence="5 6" id="KW-0472">Membrane</keyword>
<dbReference type="Proteomes" id="UP000321533">
    <property type="component" value="Chromosome"/>
</dbReference>
<feature type="domain" description="DUF4131" evidence="8">
    <location>
        <begin position="39"/>
        <end position="199"/>
    </location>
</feature>
<dbReference type="KEGG" id="pgin:FRZ67_07125"/>
<evidence type="ECO:0000256" key="1">
    <source>
        <dbReference type="ARBA" id="ARBA00004651"/>
    </source>
</evidence>
<evidence type="ECO:0000259" key="8">
    <source>
        <dbReference type="Pfam" id="PF13567"/>
    </source>
</evidence>